<accession>A0A418WFK7</accession>
<evidence type="ECO:0000313" key="1">
    <source>
        <dbReference type="EMBL" id="RJF88709.1"/>
    </source>
</evidence>
<reference evidence="1 2" key="1">
    <citation type="submission" date="2018-09" db="EMBL/GenBank/DDBJ databases">
        <authorList>
            <person name="Zhu H."/>
        </authorList>
    </citation>
    <scope>NUCLEOTIDE SEQUENCE [LARGE SCALE GENOMIC DNA]</scope>
    <source>
        <strain evidence="1 2">K1W22B-8</strain>
    </source>
</reference>
<keyword evidence="2" id="KW-1185">Reference proteome</keyword>
<name>A0A418WFK7_9PROT</name>
<dbReference type="RefSeq" id="WP_119779424.1">
    <property type="nucleotide sequence ID" value="NZ_QYUK01000011.1"/>
</dbReference>
<dbReference type="Pfam" id="PF22752">
    <property type="entry name" value="DUF488-N3i"/>
    <property type="match status" value="1"/>
</dbReference>
<proteinExistence type="predicted"/>
<protein>
    <submittedName>
        <fullName evidence="1">DUF488 family protein</fullName>
    </submittedName>
</protein>
<dbReference type="PANTHER" id="PTHR36849:SF1">
    <property type="entry name" value="CYTOPLASMIC PROTEIN"/>
    <property type="match status" value="1"/>
</dbReference>
<evidence type="ECO:0000313" key="2">
    <source>
        <dbReference type="Proteomes" id="UP000284605"/>
    </source>
</evidence>
<dbReference type="InterPro" id="IPR052552">
    <property type="entry name" value="YeaO-like"/>
</dbReference>
<dbReference type="EMBL" id="QYUK01000011">
    <property type="protein sequence ID" value="RJF88709.1"/>
    <property type="molecule type" value="Genomic_DNA"/>
</dbReference>
<dbReference type="Proteomes" id="UP000284605">
    <property type="component" value="Unassembled WGS sequence"/>
</dbReference>
<dbReference type="PANTHER" id="PTHR36849">
    <property type="entry name" value="CYTOPLASMIC PROTEIN-RELATED"/>
    <property type="match status" value="1"/>
</dbReference>
<gene>
    <name evidence="1" type="ORF">D3874_18355</name>
</gene>
<comment type="caution">
    <text evidence="1">The sequence shown here is derived from an EMBL/GenBank/DDBJ whole genome shotgun (WGS) entry which is preliminary data.</text>
</comment>
<dbReference type="OrthoDB" id="9790745at2"/>
<sequence>MSAKARPAIQVKRVYAAPAAHDGFRVLVDRLWPRGISRAAGKIDLWLKEIAPSDGLRKRVHGDPAYPASDAAWVAFTVDYAAELAGPAAAAVRQVLDEVARGPVTLLYAAKDEGRNNAVALRDWLLGRLQ</sequence>
<organism evidence="1 2">
    <name type="scientific">Oleomonas cavernae</name>
    <dbReference type="NCBI Taxonomy" id="2320859"/>
    <lineage>
        <taxon>Bacteria</taxon>
        <taxon>Pseudomonadati</taxon>
        <taxon>Pseudomonadota</taxon>
        <taxon>Alphaproteobacteria</taxon>
        <taxon>Acetobacterales</taxon>
        <taxon>Acetobacteraceae</taxon>
        <taxon>Oleomonas</taxon>
    </lineage>
</organism>
<dbReference type="AlphaFoldDB" id="A0A418WFK7"/>